<dbReference type="GO" id="GO:0020037">
    <property type="term" value="F:heme binding"/>
    <property type="evidence" value="ECO:0007669"/>
    <property type="project" value="InterPro"/>
</dbReference>
<keyword evidence="8" id="KW-0256">Endoplasmic reticulum</keyword>
<comment type="cofactor">
    <cofactor evidence="1 15">
        <name>heme</name>
        <dbReference type="ChEBI" id="CHEBI:30413"/>
    </cofactor>
</comment>
<feature type="transmembrane region" description="Helical" evidence="17">
    <location>
        <begin position="12"/>
        <end position="31"/>
    </location>
</feature>
<evidence type="ECO:0000256" key="1">
    <source>
        <dbReference type="ARBA" id="ARBA00001971"/>
    </source>
</evidence>
<protein>
    <recommendedName>
        <fullName evidence="5">unspecific monooxygenase</fullName>
        <ecNumber evidence="5">1.14.14.1</ecNumber>
    </recommendedName>
</protein>
<name>A0A922CQB7_MANSE</name>
<comment type="similarity">
    <text evidence="4 16">Belongs to the cytochrome P450 family.</text>
</comment>
<evidence type="ECO:0000256" key="4">
    <source>
        <dbReference type="ARBA" id="ARBA00010617"/>
    </source>
</evidence>
<comment type="caution">
    <text evidence="18">The sequence shown here is derived from an EMBL/GenBank/DDBJ whole genome shotgun (WGS) entry which is preliminary data.</text>
</comment>
<sequence>MLLRSFTHSNVVMILNSFVFLLCCLLVWVWMKWLRVKSYWADRNVLYSPPHPVFGSLTFLQKENPAIWLKNLYKQFPVSYCGVWLFWRPCLVINSPDIARRILVKDSDNFRNRHISSGSSDPLGSLNIFTVNDPLWTSARKRLTTVFTAAKLRAFQSVALHKSKLLVERIAMDNKNGVRTDIRNIFTDFTTDVVGETVFGVSSNSIMNEEGPLRHITKELMTYSTYRGLSACCVFFIPELINVFRFKFFPKDLQDYLRSLFRLTVEQHGGYEKEVTSNRDLIDAILKMRQDAVKEGQEMSEDFLVAQASIFLQGGFDTSAVALTYIIYELAFAPEAQERLYEEIAKTKERIGDKDFDATTLSEMPYLNAVIKEAVRKYPAMAWLDRVASKSYEIDENLTIEPGTVVYINTMGIQNDPQYFPEPEEFKPERFLPENEDQITPYTFLAFGDGPRHCIGERFAYQTIRYALAHVIYNFKVKKIENSKRPSECSFEKKGMFLTPGETLFVIFVPRM</sequence>
<evidence type="ECO:0000256" key="14">
    <source>
        <dbReference type="ARBA" id="ARBA00047827"/>
    </source>
</evidence>
<evidence type="ECO:0000256" key="11">
    <source>
        <dbReference type="ARBA" id="ARBA00023004"/>
    </source>
</evidence>
<evidence type="ECO:0000313" key="19">
    <source>
        <dbReference type="Proteomes" id="UP000791440"/>
    </source>
</evidence>
<evidence type="ECO:0000256" key="5">
    <source>
        <dbReference type="ARBA" id="ARBA00012109"/>
    </source>
</evidence>
<evidence type="ECO:0000256" key="16">
    <source>
        <dbReference type="RuleBase" id="RU000461"/>
    </source>
</evidence>
<dbReference type="PRINTS" id="PR00463">
    <property type="entry name" value="EP450I"/>
</dbReference>
<keyword evidence="11 15" id="KW-0408">Iron</keyword>
<keyword evidence="6 15" id="KW-0349">Heme</keyword>
<dbReference type="EC" id="1.14.14.1" evidence="5"/>
<keyword evidence="9" id="KW-0492">Microsome</keyword>
<dbReference type="FunFam" id="1.10.630.10:FF:000182">
    <property type="entry name" value="Cytochrome P450 3A4"/>
    <property type="match status" value="1"/>
</dbReference>
<dbReference type="InterPro" id="IPR002401">
    <property type="entry name" value="Cyt_P450_E_grp-I"/>
</dbReference>
<dbReference type="PROSITE" id="PS00086">
    <property type="entry name" value="CYTOCHROME_P450"/>
    <property type="match status" value="1"/>
</dbReference>
<comment type="catalytic activity">
    <reaction evidence="14">
        <text>an organic molecule + reduced [NADPH--hemoprotein reductase] + O2 = an alcohol + oxidized [NADPH--hemoprotein reductase] + H2O + H(+)</text>
        <dbReference type="Rhea" id="RHEA:17149"/>
        <dbReference type="Rhea" id="RHEA-COMP:11964"/>
        <dbReference type="Rhea" id="RHEA-COMP:11965"/>
        <dbReference type="ChEBI" id="CHEBI:15377"/>
        <dbReference type="ChEBI" id="CHEBI:15378"/>
        <dbReference type="ChEBI" id="CHEBI:15379"/>
        <dbReference type="ChEBI" id="CHEBI:30879"/>
        <dbReference type="ChEBI" id="CHEBI:57618"/>
        <dbReference type="ChEBI" id="CHEBI:58210"/>
        <dbReference type="ChEBI" id="CHEBI:142491"/>
        <dbReference type="EC" id="1.14.14.1"/>
    </reaction>
</comment>
<organism evidence="18 19">
    <name type="scientific">Manduca sexta</name>
    <name type="common">Tobacco hawkmoth</name>
    <name type="synonym">Tobacco hornworm</name>
    <dbReference type="NCBI Taxonomy" id="7130"/>
    <lineage>
        <taxon>Eukaryota</taxon>
        <taxon>Metazoa</taxon>
        <taxon>Ecdysozoa</taxon>
        <taxon>Arthropoda</taxon>
        <taxon>Hexapoda</taxon>
        <taxon>Insecta</taxon>
        <taxon>Pterygota</taxon>
        <taxon>Neoptera</taxon>
        <taxon>Endopterygota</taxon>
        <taxon>Lepidoptera</taxon>
        <taxon>Glossata</taxon>
        <taxon>Ditrysia</taxon>
        <taxon>Bombycoidea</taxon>
        <taxon>Sphingidae</taxon>
        <taxon>Sphinginae</taxon>
        <taxon>Sphingini</taxon>
        <taxon>Manduca</taxon>
    </lineage>
</organism>
<dbReference type="Proteomes" id="UP000791440">
    <property type="component" value="Unassembled WGS sequence"/>
</dbReference>
<dbReference type="InterPro" id="IPR001128">
    <property type="entry name" value="Cyt_P450"/>
</dbReference>
<dbReference type="GO" id="GO:0005789">
    <property type="term" value="C:endoplasmic reticulum membrane"/>
    <property type="evidence" value="ECO:0007669"/>
    <property type="project" value="UniProtKB-SubCell"/>
</dbReference>
<evidence type="ECO:0000256" key="8">
    <source>
        <dbReference type="ARBA" id="ARBA00022824"/>
    </source>
</evidence>
<accession>A0A922CQB7</accession>
<dbReference type="Gene3D" id="1.10.630.10">
    <property type="entry name" value="Cytochrome P450"/>
    <property type="match status" value="1"/>
</dbReference>
<dbReference type="InterPro" id="IPR050476">
    <property type="entry name" value="Insect_CytP450_Detox"/>
</dbReference>
<dbReference type="InterPro" id="IPR036396">
    <property type="entry name" value="Cyt_P450_sf"/>
</dbReference>
<dbReference type="InterPro" id="IPR017972">
    <property type="entry name" value="Cyt_P450_CS"/>
</dbReference>
<keyword evidence="10 16" id="KW-0560">Oxidoreductase</keyword>
<evidence type="ECO:0000256" key="2">
    <source>
        <dbReference type="ARBA" id="ARBA00004174"/>
    </source>
</evidence>
<evidence type="ECO:0000256" key="15">
    <source>
        <dbReference type="PIRSR" id="PIRSR602401-1"/>
    </source>
</evidence>
<keyword evidence="13 17" id="KW-0472">Membrane</keyword>
<reference evidence="18" key="2">
    <citation type="submission" date="2020-12" db="EMBL/GenBank/DDBJ databases">
        <authorList>
            <person name="Kanost M."/>
        </authorList>
    </citation>
    <scope>NUCLEOTIDE SEQUENCE</scope>
</reference>
<evidence type="ECO:0000256" key="17">
    <source>
        <dbReference type="SAM" id="Phobius"/>
    </source>
</evidence>
<evidence type="ECO:0000256" key="13">
    <source>
        <dbReference type="ARBA" id="ARBA00023136"/>
    </source>
</evidence>
<dbReference type="CDD" id="cd11056">
    <property type="entry name" value="CYP6-like"/>
    <property type="match status" value="1"/>
</dbReference>
<proteinExistence type="inferred from homology"/>
<dbReference type="GO" id="GO:0016712">
    <property type="term" value="F:oxidoreductase activity, acting on paired donors, with incorporation or reduction of molecular oxygen, reduced flavin or flavoprotein as one donor, and incorporation of one atom of oxygen"/>
    <property type="evidence" value="ECO:0007669"/>
    <property type="project" value="UniProtKB-EC"/>
</dbReference>
<evidence type="ECO:0000256" key="10">
    <source>
        <dbReference type="ARBA" id="ARBA00023002"/>
    </source>
</evidence>
<dbReference type="GO" id="GO:0005506">
    <property type="term" value="F:iron ion binding"/>
    <property type="evidence" value="ECO:0007669"/>
    <property type="project" value="InterPro"/>
</dbReference>
<comment type="subcellular location">
    <subcellularLocation>
        <location evidence="3">Endoplasmic reticulum membrane</location>
        <topology evidence="3">Peripheral membrane protein</topology>
    </subcellularLocation>
    <subcellularLocation>
        <location evidence="2">Microsome membrane</location>
        <topology evidence="2">Peripheral membrane protein</topology>
    </subcellularLocation>
</comment>
<evidence type="ECO:0000256" key="3">
    <source>
        <dbReference type="ARBA" id="ARBA00004406"/>
    </source>
</evidence>
<keyword evidence="7 15" id="KW-0479">Metal-binding</keyword>
<dbReference type="Pfam" id="PF00067">
    <property type="entry name" value="p450"/>
    <property type="match status" value="1"/>
</dbReference>
<keyword evidence="12 16" id="KW-0503">Monooxygenase</keyword>
<keyword evidence="17" id="KW-0812">Transmembrane</keyword>
<reference evidence="18" key="1">
    <citation type="journal article" date="2016" name="Insect Biochem. Mol. Biol.">
        <title>Multifaceted biological insights from a draft genome sequence of the tobacco hornworm moth, Manduca sexta.</title>
        <authorList>
            <person name="Kanost M.R."/>
            <person name="Arrese E.L."/>
            <person name="Cao X."/>
            <person name="Chen Y.R."/>
            <person name="Chellapilla S."/>
            <person name="Goldsmith M.R."/>
            <person name="Grosse-Wilde E."/>
            <person name="Heckel D.G."/>
            <person name="Herndon N."/>
            <person name="Jiang H."/>
            <person name="Papanicolaou A."/>
            <person name="Qu J."/>
            <person name="Soulages J.L."/>
            <person name="Vogel H."/>
            <person name="Walters J."/>
            <person name="Waterhouse R.M."/>
            <person name="Ahn S.J."/>
            <person name="Almeida F.C."/>
            <person name="An C."/>
            <person name="Aqrawi P."/>
            <person name="Bretschneider A."/>
            <person name="Bryant W.B."/>
            <person name="Bucks S."/>
            <person name="Chao H."/>
            <person name="Chevignon G."/>
            <person name="Christen J.M."/>
            <person name="Clarke D.F."/>
            <person name="Dittmer N.T."/>
            <person name="Ferguson L.C.F."/>
            <person name="Garavelou S."/>
            <person name="Gordon K.H.J."/>
            <person name="Gunaratna R.T."/>
            <person name="Han Y."/>
            <person name="Hauser F."/>
            <person name="He Y."/>
            <person name="Heidel-Fischer H."/>
            <person name="Hirsh A."/>
            <person name="Hu Y."/>
            <person name="Jiang H."/>
            <person name="Kalra D."/>
            <person name="Klinner C."/>
            <person name="Konig C."/>
            <person name="Kovar C."/>
            <person name="Kroll A.R."/>
            <person name="Kuwar S.S."/>
            <person name="Lee S.L."/>
            <person name="Lehman R."/>
            <person name="Li K."/>
            <person name="Li Z."/>
            <person name="Liang H."/>
            <person name="Lovelace S."/>
            <person name="Lu Z."/>
            <person name="Mansfield J.H."/>
            <person name="McCulloch K.J."/>
            <person name="Mathew T."/>
            <person name="Morton B."/>
            <person name="Muzny D.M."/>
            <person name="Neunemann D."/>
            <person name="Ongeri F."/>
            <person name="Pauchet Y."/>
            <person name="Pu L.L."/>
            <person name="Pyrousis I."/>
            <person name="Rao X.J."/>
            <person name="Redding A."/>
            <person name="Roesel C."/>
            <person name="Sanchez-Gracia A."/>
            <person name="Schaack S."/>
            <person name="Shukla A."/>
            <person name="Tetreau G."/>
            <person name="Wang Y."/>
            <person name="Xiong G.H."/>
            <person name="Traut W."/>
            <person name="Walsh T.K."/>
            <person name="Worley K.C."/>
            <person name="Wu D."/>
            <person name="Wu W."/>
            <person name="Wu Y.Q."/>
            <person name="Zhang X."/>
            <person name="Zou Z."/>
            <person name="Zucker H."/>
            <person name="Briscoe A.D."/>
            <person name="Burmester T."/>
            <person name="Clem R.J."/>
            <person name="Feyereisen R."/>
            <person name="Grimmelikhuijzen C.J.P."/>
            <person name="Hamodrakas S.J."/>
            <person name="Hansson B.S."/>
            <person name="Huguet E."/>
            <person name="Jermiin L.S."/>
            <person name="Lan Q."/>
            <person name="Lehman H.K."/>
            <person name="Lorenzen M."/>
            <person name="Merzendorfer H."/>
            <person name="Michalopoulos I."/>
            <person name="Morton D.B."/>
            <person name="Muthukrishnan S."/>
            <person name="Oakeshott J.G."/>
            <person name="Palmer W."/>
            <person name="Park Y."/>
            <person name="Passarelli A.L."/>
            <person name="Rozas J."/>
            <person name="Schwartz L.M."/>
            <person name="Smith W."/>
            <person name="Southgate A."/>
            <person name="Vilcinskas A."/>
            <person name="Vogt R."/>
            <person name="Wang P."/>
            <person name="Werren J."/>
            <person name="Yu X.Q."/>
            <person name="Zhou J.J."/>
            <person name="Brown S.J."/>
            <person name="Scherer S.E."/>
            <person name="Richards S."/>
            <person name="Blissard G.W."/>
        </authorList>
    </citation>
    <scope>NUCLEOTIDE SEQUENCE</scope>
</reference>
<feature type="binding site" description="axial binding residue" evidence="15">
    <location>
        <position position="454"/>
    </location>
    <ligand>
        <name>heme</name>
        <dbReference type="ChEBI" id="CHEBI:30413"/>
    </ligand>
    <ligandPart>
        <name>Fe</name>
        <dbReference type="ChEBI" id="CHEBI:18248"/>
    </ligandPart>
</feature>
<gene>
    <name evidence="18" type="ORF">O3G_MSEX008750</name>
</gene>
<evidence type="ECO:0000313" key="18">
    <source>
        <dbReference type="EMBL" id="KAG6454552.1"/>
    </source>
</evidence>
<dbReference type="SUPFAM" id="SSF48264">
    <property type="entry name" value="Cytochrome P450"/>
    <property type="match status" value="1"/>
</dbReference>
<dbReference type="EMBL" id="JH668469">
    <property type="protein sequence ID" value="KAG6454551.1"/>
    <property type="molecule type" value="Genomic_DNA"/>
</dbReference>
<evidence type="ECO:0000256" key="9">
    <source>
        <dbReference type="ARBA" id="ARBA00022848"/>
    </source>
</evidence>
<evidence type="ECO:0000256" key="12">
    <source>
        <dbReference type="ARBA" id="ARBA00023033"/>
    </source>
</evidence>
<evidence type="ECO:0000256" key="6">
    <source>
        <dbReference type="ARBA" id="ARBA00022617"/>
    </source>
</evidence>
<keyword evidence="19" id="KW-1185">Reference proteome</keyword>
<keyword evidence="17" id="KW-1133">Transmembrane helix</keyword>
<dbReference type="PANTHER" id="PTHR24292">
    <property type="entry name" value="CYTOCHROME P450"/>
    <property type="match status" value="1"/>
</dbReference>
<dbReference type="EMBL" id="JH668469">
    <property type="protein sequence ID" value="KAG6454552.1"/>
    <property type="molecule type" value="Genomic_DNA"/>
</dbReference>
<dbReference type="PRINTS" id="PR00385">
    <property type="entry name" value="P450"/>
</dbReference>
<dbReference type="PANTHER" id="PTHR24292:SF104">
    <property type="entry name" value="CYTOCHROME P450 308A1-RELATED"/>
    <property type="match status" value="1"/>
</dbReference>
<dbReference type="AlphaFoldDB" id="A0A922CQB7"/>
<evidence type="ECO:0000256" key="7">
    <source>
        <dbReference type="ARBA" id="ARBA00022723"/>
    </source>
</evidence>